<dbReference type="RefSeq" id="WP_188587468.1">
    <property type="nucleotide sequence ID" value="NZ_BMGC01000027.1"/>
</dbReference>
<dbReference type="Proteomes" id="UP000621454">
    <property type="component" value="Unassembled WGS sequence"/>
</dbReference>
<feature type="compositionally biased region" description="Pro residues" evidence="1">
    <location>
        <begin position="79"/>
        <end position="104"/>
    </location>
</feature>
<gene>
    <name evidence="2" type="ORF">GCM10011489_30830</name>
</gene>
<feature type="region of interest" description="Disordered" evidence="1">
    <location>
        <begin position="295"/>
        <end position="331"/>
    </location>
</feature>
<accession>A0A916TF95</accession>
<comment type="caution">
    <text evidence="2">The sequence shown here is derived from an EMBL/GenBank/DDBJ whole genome shotgun (WGS) entry which is preliminary data.</text>
</comment>
<organism evidence="2 3">
    <name type="scientific">Gordonia jinhuaensis</name>
    <dbReference type="NCBI Taxonomy" id="1517702"/>
    <lineage>
        <taxon>Bacteria</taxon>
        <taxon>Bacillati</taxon>
        <taxon>Actinomycetota</taxon>
        <taxon>Actinomycetes</taxon>
        <taxon>Mycobacteriales</taxon>
        <taxon>Gordoniaceae</taxon>
        <taxon>Gordonia</taxon>
    </lineage>
</organism>
<evidence type="ECO:0000256" key="1">
    <source>
        <dbReference type="SAM" id="MobiDB-lite"/>
    </source>
</evidence>
<dbReference type="AlphaFoldDB" id="A0A916TF95"/>
<feature type="region of interest" description="Disordered" evidence="1">
    <location>
        <begin position="1"/>
        <end position="134"/>
    </location>
</feature>
<keyword evidence="3" id="KW-1185">Reference proteome</keyword>
<feature type="compositionally biased region" description="Low complexity" evidence="1">
    <location>
        <begin position="308"/>
        <end position="317"/>
    </location>
</feature>
<protein>
    <submittedName>
        <fullName evidence="2">Uncharacterized protein</fullName>
    </submittedName>
</protein>
<name>A0A916TF95_9ACTN</name>
<evidence type="ECO:0000313" key="2">
    <source>
        <dbReference type="EMBL" id="GGB41081.1"/>
    </source>
</evidence>
<proteinExistence type="predicted"/>
<evidence type="ECO:0000313" key="3">
    <source>
        <dbReference type="Proteomes" id="UP000621454"/>
    </source>
</evidence>
<reference evidence="2" key="1">
    <citation type="journal article" date="2014" name="Int. J. Syst. Evol. Microbiol.">
        <title>Complete genome sequence of Corynebacterium casei LMG S-19264T (=DSM 44701T), isolated from a smear-ripened cheese.</title>
        <authorList>
            <consortium name="US DOE Joint Genome Institute (JGI-PGF)"/>
            <person name="Walter F."/>
            <person name="Albersmeier A."/>
            <person name="Kalinowski J."/>
            <person name="Ruckert C."/>
        </authorList>
    </citation>
    <scope>NUCLEOTIDE SEQUENCE</scope>
    <source>
        <strain evidence="2">CGMCC 1.12827</strain>
    </source>
</reference>
<reference evidence="2" key="2">
    <citation type="submission" date="2020-09" db="EMBL/GenBank/DDBJ databases">
        <authorList>
            <person name="Sun Q."/>
            <person name="Zhou Y."/>
        </authorList>
    </citation>
    <scope>NUCLEOTIDE SEQUENCE</scope>
    <source>
        <strain evidence="2">CGMCC 1.12827</strain>
    </source>
</reference>
<sequence>MAPSESPPDRDSNPAEGPNPGEGRKYRDDGPPADSQYGRGAGAMDWQDWNPPPVTPFRGDRTTPFGAAPPPQAGSSVSYPPPADPGGQYPPPDNVGQPYPPTASEPPRYLNTAPSGREFANRSRAGRPSSWSGGRVATVVGSIVAVAAVVAGVSVWAVTRDGGSTKGTTTAAATGNTTVTAAGGVVTVCADAPTITPTALHIDSRGLSVETTATSPCSGGDVLSNSDTRVAVTSPQGLIAAGSFDFSDNPIALPPGKQGGRTLTLTFPDGNYFSSPAALQNERVSDLSVAAQGAGAQSTNSMPVSEASGSVSGSVSSQYTPSGYDTDSDTGDALRRQATADRQRVLADSNNQWVAQLSSKQPGLTADGKTWTNTDILAEFMSFYQRFGGARLLWSDDWSVFSEPGWWVSITAQTFPSGQAAVNWCQQQGFDRDHCLGKLISDTAPVQGSTMYLPG</sequence>
<dbReference type="EMBL" id="BMGC01000027">
    <property type="protein sequence ID" value="GGB41081.1"/>
    <property type="molecule type" value="Genomic_DNA"/>
</dbReference>